<name>A0ABN7ZE04_9BURK</name>
<organism evidence="1 2">
    <name type="scientific">Cupriavidus pinatubonensis</name>
    <dbReference type="NCBI Taxonomy" id="248026"/>
    <lineage>
        <taxon>Bacteria</taxon>
        <taxon>Pseudomonadati</taxon>
        <taxon>Pseudomonadota</taxon>
        <taxon>Betaproteobacteria</taxon>
        <taxon>Burkholderiales</taxon>
        <taxon>Burkholderiaceae</taxon>
        <taxon>Cupriavidus</taxon>
    </lineage>
</organism>
<dbReference type="RefSeq" id="WP_224007902.1">
    <property type="nucleotide sequence ID" value="NZ_CAJZAF010000036.1"/>
</dbReference>
<dbReference type="Proteomes" id="UP000701702">
    <property type="component" value="Unassembled WGS sequence"/>
</dbReference>
<dbReference type="EMBL" id="CAJZAF010000036">
    <property type="protein sequence ID" value="CAG9183889.1"/>
    <property type="molecule type" value="Genomic_DNA"/>
</dbReference>
<accession>A0ABN7ZE04</accession>
<comment type="caution">
    <text evidence="1">The sequence shown here is derived from an EMBL/GenBank/DDBJ whole genome shotgun (WGS) entry which is preliminary data.</text>
</comment>
<protein>
    <submittedName>
        <fullName evidence="1">Uncharacterized protein</fullName>
    </submittedName>
</protein>
<reference evidence="1 2" key="1">
    <citation type="submission" date="2021-08" db="EMBL/GenBank/DDBJ databases">
        <authorList>
            <person name="Peeters C."/>
        </authorList>
    </citation>
    <scope>NUCLEOTIDE SEQUENCE [LARGE SCALE GENOMIC DNA]</scope>
    <source>
        <strain evidence="1 2">LMG 23994</strain>
    </source>
</reference>
<evidence type="ECO:0000313" key="1">
    <source>
        <dbReference type="EMBL" id="CAG9183889.1"/>
    </source>
</evidence>
<gene>
    <name evidence="1" type="ORF">LMG23994_05256</name>
</gene>
<proteinExistence type="predicted"/>
<sequence length="173" mass="19371">MEKESNFKGEVVSDEDLKEKALMAPVKGLAEISVQQAASGRFCLFQWTEDWEPDHRHWRGPTWLEIYNNGRIVAAASYIANMKRTNPIFNGGVPAWFSILFELLENGTVIYSGGIGVRQVSYKQEVYNAAAEKHLPGLGSFLERTTDVRAWRYISPQSGGPGDVIPFPPIPWG</sequence>
<evidence type="ECO:0000313" key="2">
    <source>
        <dbReference type="Proteomes" id="UP000701702"/>
    </source>
</evidence>
<keyword evidence="2" id="KW-1185">Reference proteome</keyword>